<evidence type="ECO:0000256" key="3">
    <source>
        <dbReference type="ARBA" id="ARBA00012431"/>
    </source>
</evidence>
<keyword evidence="10" id="KW-0482">Metalloprotease</keyword>
<dbReference type="Gene3D" id="2.60.40.2970">
    <property type="match status" value="1"/>
</dbReference>
<dbReference type="Proteomes" id="UP000054988">
    <property type="component" value="Unassembled WGS sequence"/>
</dbReference>
<keyword evidence="9 13" id="KW-0862">Zinc</keyword>
<name>A0A0W0FW17_MONRR</name>
<evidence type="ECO:0000256" key="6">
    <source>
        <dbReference type="ARBA" id="ARBA00022723"/>
    </source>
</evidence>
<evidence type="ECO:0000256" key="14">
    <source>
        <dbReference type="SAM" id="SignalP"/>
    </source>
</evidence>
<evidence type="ECO:0000256" key="12">
    <source>
        <dbReference type="PIRSR" id="PIRSR601384-1"/>
    </source>
</evidence>
<reference evidence="15 16" key="1">
    <citation type="submission" date="2015-12" db="EMBL/GenBank/DDBJ databases">
        <title>Draft genome sequence of Moniliophthora roreri, the causal agent of frosty pod rot of cacao.</title>
        <authorList>
            <person name="Aime M.C."/>
            <person name="Diaz-Valderrama J.R."/>
            <person name="Kijpornyongpan T."/>
            <person name="Phillips-Mora W."/>
        </authorList>
    </citation>
    <scope>NUCLEOTIDE SEQUENCE [LARGE SCALE GENOMIC DNA]</scope>
    <source>
        <strain evidence="15 16">MCA 2952</strain>
    </source>
</reference>
<keyword evidence="5" id="KW-0165">Cleavage on pair of basic residues</keyword>
<accession>A0A0W0FW17</accession>
<organism evidence="15 16">
    <name type="scientific">Moniliophthora roreri</name>
    <name type="common">Frosty pod rot fungus</name>
    <name type="synonym">Monilia roreri</name>
    <dbReference type="NCBI Taxonomy" id="221103"/>
    <lineage>
        <taxon>Eukaryota</taxon>
        <taxon>Fungi</taxon>
        <taxon>Dikarya</taxon>
        <taxon>Basidiomycota</taxon>
        <taxon>Agaricomycotina</taxon>
        <taxon>Agaricomycetes</taxon>
        <taxon>Agaricomycetidae</taxon>
        <taxon>Agaricales</taxon>
        <taxon>Marasmiineae</taxon>
        <taxon>Marasmiaceae</taxon>
        <taxon>Moniliophthora</taxon>
    </lineage>
</organism>
<dbReference type="PANTHER" id="PTHR37016">
    <property type="match status" value="1"/>
</dbReference>
<dbReference type="InterPro" id="IPR001384">
    <property type="entry name" value="Peptidase_M35"/>
</dbReference>
<dbReference type="GO" id="GO:0046872">
    <property type="term" value="F:metal ion binding"/>
    <property type="evidence" value="ECO:0007669"/>
    <property type="project" value="UniProtKB-KW"/>
</dbReference>
<evidence type="ECO:0000313" key="16">
    <source>
        <dbReference type="Proteomes" id="UP000054988"/>
    </source>
</evidence>
<gene>
    <name evidence="15" type="ORF">WG66_6935</name>
</gene>
<protein>
    <recommendedName>
        <fullName evidence="3">deuterolysin</fullName>
        <ecNumber evidence="3">3.4.24.39</ecNumber>
    </recommendedName>
</protein>
<keyword evidence="8" id="KW-0378">Hydrolase</keyword>
<evidence type="ECO:0000256" key="2">
    <source>
        <dbReference type="ARBA" id="ARBA00010279"/>
    </source>
</evidence>
<dbReference type="GO" id="GO:0006508">
    <property type="term" value="P:proteolysis"/>
    <property type="evidence" value="ECO:0007669"/>
    <property type="project" value="UniProtKB-KW"/>
</dbReference>
<dbReference type="InterPro" id="IPR024079">
    <property type="entry name" value="MetalloPept_cat_dom_sf"/>
</dbReference>
<dbReference type="eggNOG" id="ENOG502SGF5">
    <property type="taxonomic scope" value="Eukaryota"/>
</dbReference>
<dbReference type="PANTHER" id="PTHR37016:SF3">
    <property type="entry name" value="NEUTRAL PROTEASE 2-RELATED"/>
    <property type="match status" value="1"/>
</dbReference>
<dbReference type="EC" id="3.4.24.39" evidence="3"/>
<evidence type="ECO:0000256" key="5">
    <source>
        <dbReference type="ARBA" id="ARBA00022685"/>
    </source>
</evidence>
<feature type="signal peptide" evidence="14">
    <location>
        <begin position="1"/>
        <end position="18"/>
    </location>
</feature>
<dbReference type="GO" id="GO:0004222">
    <property type="term" value="F:metalloendopeptidase activity"/>
    <property type="evidence" value="ECO:0007669"/>
    <property type="project" value="InterPro"/>
</dbReference>
<evidence type="ECO:0000256" key="9">
    <source>
        <dbReference type="ARBA" id="ARBA00022833"/>
    </source>
</evidence>
<keyword evidence="4" id="KW-0645">Protease</keyword>
<feature type="active site" evidence="12">
    <location>
        <position position="319"/>
    </location>
</feature>
<evidence type="ECO:0000256" key="11">
    <source>
        <dbReference type="ARBA" id="ARBA00023145"/>
    </source>
</evidence>
<comment type="catalytic activity">
    <reaction evidence="1">
        <text>Preferential cleavage of bonds with hydrophobic residues in P1'. Also 3-Asn-|-Gln-4 and 8-Gly-|-Ser-9 bonds in insulin B chain.</text>
        <dbReference type="EC" id="3.4.24.39"/>
    </reaction>
</comment>
<dbReference type="AlphaFoldDB" id="A0A0W0FW17"/>
<comment type="caution">
    <text evidence="15">The sequence shown here is derived from an EMBL/GenBank/DDBJ whole genome shotgun (WGS) entry which is preliminary data.</text>
</comment>
<evidence type="ECO:0000256" key="8">
    <source>
        <dbReference type="ARBA" id="ARBA00022801"/>
    </source>
</evidence>
<dbReference type="Pfam" id="PF02102">
    <property type="entry name" value="Peptidase_M35"/>
    <property type="match status" value="1"/>
</dbReference>
<sequence length="370" mass="39976">MFRSSFFLLSVLAKTVLSLSVGDIDVSLKVVSASVQSVNDIVVTAIVSNPTSSDLRVLAVNNVLDTSATRSFDITADGKEVPFAGIKATFDFLHESLYLNVPAGKSIALNHTVSSVYDFSSFAPGTKFTISPRGESTIHESIDDAAPLKVESNTVEVTVESDLAFNHLFTPVESDDDLERRVSTPRCSDGSKLQLLVDSLKYARSLAGGAATDIRSHPTGPEYTRFFGGNNQNDIWYNFDRVAGDQNTNRDITCSSDNADARNYCSSNPGVIAYTVIYSDGRTPIFTCDLFVQAGTTPSICQGDFDSTMSSRGGIILHELAHAVHGADDVTYGCSAAARLSVADKKRNADNYRCMGLNIYKDYNCIYGPL</sequence>
<evidence type="ECO:0000256" key="4">
    <source>
        <dbReference type="ARBA" id="ARBA00022670"/>
    </source>
</evidence>
<evidence type="ECO:0000256" key="13">
    <source>
        <dbReference type="PIRSR" id="PIRSR601384-2"/>
    </source>
</evidence>
<comment type="similarity">
    <text evidence="2">Belongs to the peptidase M35 family.</text>
</comment>
<dbReference type="SUPFAM" id="SSF55486">
    <property type="entry name" value="Metalloproteases ('zincins'), catalytic domain"/>
    <property type="match status" value="1"/>
</dbReference>
<keyword evidence="11" id="KW-0865">Zymogen</keyword>
<dbReference type="EMBL" id="LATX01001575">
    <property type="protein sequence ID" value="KTB40492.1"/>
    <property type="molecule type" value="Genomic_DNA"/>
</dbReference>
<evidence type="ECO:0000256" key="7">
    <source>
        <dbReference type="ARBA" id="ARBA00022729"/>
    </source>
</evidence>
<dbReference type="InterPro" id="IPR050414">
    <property type="entry name" value="Fungal_M35_metalloproteases"/>
</dbReference>
<evidence type="ECO:0000313" key="15">
    <source>
        <dbReference type="EMBL" id="KTB40492.1"/>
    </source>
</evidence>
<feature type="binding site" evidence="13">
    <location>
        <position position="318"/>
    </location>
    <ligand>
        <name>Zn(2+)</name>
        <dbReference type="ChEBI" id="CHEBI:29105"/>
        <note>catalytic</note>
    </ligand>
</feature>
<keyword evidence="7 14" id="KW-0732">Signal</keyword>
<comment type="cofactor">
    <cofactor evidence="13">
        <name>Zn(2+)</name>
        <dbReference type="ChEBI" id="CHEBI:29105"/>
    </cofactor>
    <text evidence="13">Binds 1 zinc ion per subunit.</text>
</comment>
<proteinExistence type="inferred from homology"/>
<dbReference type="Gene3D" id="3.40.390.10">
    <property type="entry name" value="Collagenase (Catalytic Domain)"/>
    <property type="match status" value="1"/>
</dbReference>
<evidence type="ECO:0000256" key="1">
    <source>
        <dbReference type="ARBA" id="ARBA00001187"/>
    </source>
</evidence>
<evidence type="ECO:0000256" key="10">
    <source>
        <dbReference type="ARBA" id="ARBA00023049"/>
    </source>
</evidence>
<feature type="binding site" evidence="13">
    <location>
        <position position="322"/>
    </location>
    <ligand>
        <name>Zn(2+)</name>
        <dbReference type="ChEBI" id="CHEBI:29105"/>
        <note>catalytic</note>
    </ligand>
</feature>
<feature type="chain" id="PRO_5006902196" description="deuterolysin" evidence="14">
    <location>
        <begin position="19"/>
        <end position="370"/>
    </location>
</feature>
<keyword evidence="6 13" id="KW-0479">Metal-binding</keyword>
<feature type="binding site" evidence="13">
    <location>
        <position position="329"/>
    </location>
    <ligand>
        <name>Zn(2+)</name>
        <dbReference type="ChEBI" id="CHEBI:29105"/>
        <note>catalytic</note>
    </ligand>
</feature>